<dbReference type="InterPro" id="IPR050344">
    <property type="entry name" value="Peptidase_M1_aminopeptidases"/>
</dbReference>
<evidence type="ECO:0000256" key="6">
    <source>
        <dbReference type="ARBA" id="ARBA00022670"/>
    </source>
</evidence>
<dbReference type="PANTHER" id="PTHR11533:SF297">
    <property type="entry name" value="AMINOPEPTIDASE N"/>
    <property type="match status" value="1"/>
</dbReference>
<comment type="similarity">
    <text evidence="3">Belongs to the peptidase M1 family.</text>
</comment>
<evidence type="ECO:0000256" key="9">
    <source>
        <dbReference type="ARBA" id="ARBA00022833"/>
    </source>
</evidence>
<dbReference type="Pfam" id="PF01433">
    <property type="entry name" value="Peptidase_M1"/>
    <property type="match status" value="1"/>
</dbReference>
<evidence type="ECO:0000313" key="15">
    <source>
        <dbReference type="EMBL" id="AGG12573.1"/>
    </source>
</evidence>
<evidence type="ECO:0000256" key="4">
    <source>
        <dbReference type="ARBA" id="ARBA00012564"/>
    </source>
</evidence>
<keyword evidence="7" id="KW-0479">Metal-binding</keyword>
<dbReference type="AlphaFoldDB" id="M1RFB5"/>
<sequence length="558" mass="60893">MFRSARARAAAAAVASSLVVAASPAPAPGADGIGDSYFPQLGNGGFDARHYDLDIAYDPVSGRLDGRTTITARAIQDLSSFDLDLQQLKVKGVEVNGRHAPFTHDGDELRITPHGSLAGNRTFTVTVTTVASHPLSGPIVGSDYGWLKTTTASSWRANPTPLPPGSRPATMFPTRRLRHPDPCPQGLSAVSNGRLLSTYDEGDSTYTHWRESRPMATYLTTVTIGKFDVRSGRTPGGVPIHVAIDPKLAGSNSVDVYAVTAAATDYWSQVFGPYPFEETGAIVDDMPAAGFSLEAQSKPIYSAVRNETTIVHELAHQWFGDSVSVKRWKDIWLNEGFATYAQWLWAEHQGTRTAHDSFRAAYDARPADNAFWQTEVADPQRDSMFASAVYQRGAMTLQALRERIGDTAFFRLLPTWAELHRYGNADTADFIQLAEEISGQPLDDLFRTWLSTRGKPNLGPGESHEAVVRNRRVCEARLGGEMAEGPGRSLPRSAAMPLYVAPGADSCRATASALNSSEWSFGATSGLSRFSWIKQIQYQRVHHSGRDPRDVRNPVTPQ</sequence>
<evidence type="ECO:0000256" key="1">
    <source>
        <dbReference type="ARBA" id="ARBA00000098"/>
    </source>
</evidence>
<name>M1RFB5_9ACTN</name>
<keyword evidence="13" id="KW-0732">Signal</keyword>
<comment type="catalytic activity">
    <reaction evidence="1">
        <text>Release of an N-terminal amino acid, Xaa-|-Yaa- from a peptide, amide or arylamide. Xaa is preferably Ala, but may be most amino acids including Pro (slow action). When a terminal hydrophobic residue is followed by a prolyl residue, the two may be released as an intact Xaa-Pro dipeptide.</text>
        <dbReference type="EC" id="3.4.11.2"/>
    </reaction>
</comment>
<comment type="cofactor">
    <cofactor evidence="2">
        <name>Zn(2+)</name>
        <dbReference type="ChEBI" id="CHEBI:29105"/>
    </cofactor>
</comment>
<feature type="chain" id="PRO_5039308404" description="Aminopeptidase N" evidence="13">
    <location>
        <begin position="22"/>
        <end position="558"/>
    </location>
</feature>
<dbReference type="EC" id="3.4.11.2" evidence="4"/>
<accession>M1RFB5</accession>
<feature type="domain" description="Peptidase M1 membrane alanine aminopeptidase" evidence="14">
    <location>
        <begin position="301"/>
        <end position="449"/>
    </location>
</feature>
<dbReference type="Gene3D" id="1.10.390.10">
    <property type="entry name" value="Neutral Protease Domain 2"/>
    <property type="match status" value="1"/>
</dbReference>
<reference evidence="15" key="1">
    <citation type="submission" date="2012-12" db="EMBL/GenBank/DDBJ databases">
        <title>Partial nucleotide sequence of chromomycin biosynthesis gene cluster and nonribosomal peptide synthase genes from Streptomyces spp. 275.</title>
        <authorList>
            <person name="Dave K.C."/>
            <person name="Thaker M.N."/>
            <person name="Kumari N."/>
            <person name="Pohnerkar J."/>
        </authorList>
    </citation>
    <scope>NUCLEOTIDE SEQUENCE</scope>
    <source>
        <strain evidence="15">275</strain>
    </source>
</reference>
<dbReference type="GO" id="GO:0016285">
    <property type="term" value="F:alanyl aminopeptidase activity"/>
    <property type="evidence" value="ECO:0007669"/>
    <property type="project" value="UniProtKB-EC"/>
</dbReference>
<dbReference type="InterPro" id="IPR027268">
    <property type="entry name" value="Peptidase_M4/M1_CTD_sf"/>
</dbReference>
<keyword evidence="9" id="KW-0862">Zinc</keyword>
<proteinExistence type="inferred from homology"/>
<dbReference type="SUPFAM" id="SSF55486">
    <property type="entry name" value="Metalloproteases ('zincins'), catalytic domain"/>
    <property type="match status" value="1"/>
</dbReference>
<evidence type="ECO:0000259" key="14">
    <source>
        <dbReference type="Pfam" id="PF01433"/>
    </source>
</evidence>
<dbReference type="GO" id="GO:0006508">
    <property type="term" value="P:proteolysis"/>
    <property type="evidence" value="ECO:0007669"/>
    <property type="project" value="UniProtKB-KW"/>
</dbReference>
<dbReference type="PANTHER" id="PTHR11533">
    <property type="entry name" value="PROTEASE M1 ZINC METALLOPROTEASE"/>
    <property type="match status" value="1"/>
</dbReference>
<protein>
    <recommendedName>
        <fullName evidence="5">Aminopeptidase N</fullName>
        <ecNumber evidence="4">3.4.11.2</ecNumber>
    </recommendedName>
    <alternativeName>
        <fullName evidence="11">Alanine aminopeptidase</fullName>
    </alternativeName>
    <alternativeName>
        <fullName evidence="12">Lysyl aminopeptidase</fullName>
    </alternativeName>
</protein>
<dbReference type="GO" id="GO:0008270">
    <property type="term" value="F:zinc ion binding"/>
    <property type="evidence" value="ECO:0007669"/>
    <property type="project" value="InterPro"/>
</dbReference>
<dbReference type="MEROPS" id="M01.032"/>
<dbReference type="CDD" id="cd09603">
    <property type="entry name" value="M1_APN_like"/>
    <property type="match status" value="1"/>
</dbReference>
<dbReference type="Gene3D" id="2.60.40.1730">
    <property type="entry name" value="tricorn interacting facor f3 domain"/>
    <property type="match status" value="2"/>
</dbReference>
<organism evidence="15">
    <name type="scientific">Streptomyces sp. 275</name>
    <dbReference type="NCBI Taxonomy" id="255709"/>
    <lineage>
        <taxon>Bacteria</taxon>
        <taxon>Bacillati</taxon>
        <taxon>Actinomycetota</taxon>
        <taxon>Actinomycetes</taxon>
        <taxon>Kitasatosporales</taxon>
        <taxon>Streptomycetaceae</taxon>
        <taxon>Streptomyces</taxon>
    </lineage>
</organism>
<evidence type="ECO:0000256" key="13">
    <source>
        <dbReference type="SAM" id="SignalP"/>
    </source>
</evidence>
<evidence type="ECO:0000256" key="10">
    <source>
        <dbReference type="ARBA" id="ARBA00023049"/>
    </source>
</evidence>
<keyword evidence="10" id="KW-0482">Metalloprotease</keyword>
<dbReference type="InterPro" id="IPR001930">
    <property type="entry name" value="Peptidase_M1"/>
</dbReference>
<keyword evidence="6" id="KW-0645">Protease</keyword>
<dbReference type="EMBL" id="KC249518">
    <property type="protein sequence ID" value="AGG12573.1"/>
    <property type="molecule type" value="Genomic_DNA"/>
</dbReference>
<gene>
    <name evidence="15" type="primary">nrpI</name>
</gene>
<evidence type="ECO:0000256" key="3">
    <source>
        <dbReference type="ARBA" id="ARBA00010136"/>
    </source>
</evidence>
<keyword evidence="8" id="KW-0378">Hydrolase</keyword>
<dbReference type="InterPro" id="IPR014782">
    <property type="entry name" value="Peptidase_M1_dom"/>
</dbReference>
<evidence type="ECO:0000256" key="8">
    <source>
        <dbReference type="ARBA" id="ARBA00022801"/>
    </source>
</evidence>
<dbReference type="InterPro" id="IPR042097">
    <property type="entry name" value="Aminopeptidase_N-like_N_sf"/>
</dbReference>
<evidence type="ECO:0000256" key="11">
    <source>
        <dbReference type="ARBA" id="ARBA00029811"/>
    </source>
</evidence>
<evidence type="ECO:0000256" key="5">
    <source>
        <dbReference type="ARBA" id="ARBA00015611"/>
    </source>
</evidence>
<evidence type="ECO:0000256" key="2">
    <source>
        <dbReference type="ARBA" id="ARBA00001947"/>
    </source>
</evidence>
<dbReference type="SUPFAM" id="SSF63737">
    <property type="entry name" value="Leukotriene A4 hydrolase N-terminal domain"/>
    <property type="match status" value="1"/>
</dbReference>
<evidence type="ECO:0000256" key="12">
    <source>
        <dbReference type="ARBA" id="ARBA00031533"/>
    </source>
</evidence>
<evidence type="ECO:0000256" key="7">
    <source>
        <dbReference type="ARBA" id="ARBA00022723"/>
    </source>
</evidence>
<feature type="signal peptide" evidence="13">
    <location>
        <begin position="1"/>
        <end position="21"/>
    </location>
</feature>
<dbReference type="PRINTS" id="PR00756">
    <property type="entry name" value="ALADIPTASE"/>
</dbReference>
<dbReference type="GO" id="GO:0008237">
    <property type="term" value="F:metallopeptidase activity"/>
    <property type="evidence" value="ECO:0007669"/>
    <property type="project" value="UniProtKB-KW"/>
</dbReference>